<proteinExistence type="predicted"/>
<keyword evidence="2" id="KW-1185">Reference proteome</keyword>
<sequence length="212" mass="24369">MKIINVVSLFLISIISITTWANSDNEPISLKKIAQKNTLSDLNSAPFGFRWGDDLDEVKSKLAEPYEIINDPKRCPFVVVKANNLDETIKNTGEYELLIMPKYNSFTFNGLLAVSYKSQPANVKDYHNLLGKIINSLKRNYGVLKQARSMNGMERYYSFEGDNFVISLTGEQYKDSFYIDLEYAFIGYEYNQDTELGYSIAMEECKKQRSQH</sequence>
<gene>
    <name evidence="1" type="ORF">A3Q29_09025</name>
</gene>
<protein>
    <submittedName>
        <fullName evidence="1">Uncharacterized protein</fullName>
    </submittedName>
</protein>
<organism evidence="1 2">
    <name type="scientific">Providencia stuartii</name>
    <dbReference type="NCBI Taxonomy" id="588"/>
    <lineage>
        <taxon>Bacteria</taxon>
        <taxon>Pseudomonadati</taxon>
        <taxon>Pseudomonadota</taxon>
        <taxon>Gammaproteobacteria</taxon>
        <taxon>Enterobacterales</taxon>
        <taxon>Morganellaceae</taxon>
        <taxon>Providencia</taxon>
    </lineage>
</organism>
<name>A0A1S1HMK8_PROST</name>
<dbReference type="EMBL" id="LVIE01000212">
    <property type="protein sequence ID" value="OHT22646.1"/>
    <property type="molecule type" value="Genomic_DNA"/>
</dbReference>
<dbReference type="AlphaFoldDB" id="A0A1S1HMK8"/>
<reference evidence="1 2" key="1">
    <citation type="submission" date="2016-03" db="EMBL/GenBank/DDBJ databases">
        <title>Genome sequence of Providencia stuartii strain, isolated from the salivary glands of larval Lucilia sericata.</title>
        <authorList>
            <person name="Yuan Y."/>
            <person name="Zhang Y."/>
            <person name="Fu S."/>
            <person name="Crippen T.L."/>
            <person name="Visi D."/>
            <person name="Benbow M.E."/>
            <person name="Allen M."/>
            <person name="Tomberlin J.K."/>
            <person name="Sze S.-H."/>
            <person name="Tarone A.M."/>
        </authorList>
    </citation>
    <scope>NUCLEOTIDE SEQUENCE [LARGE SCALE GENOMIC DNA]</scope>
    <source>
        <strain evidence="1 2">Crippen</strain>
    </source>
</reference>
<comment type="caution">
    <text evidence="1">The sequence shown here is derived from an EMBL/GenBank/DDBJ whole genome shotgun (WGS) entry which is preliminary data.</text>
</comment>
<evidence type="ECO:0000313" key="1">
    <source>
        <dbReference type="EMBL" id="OHT22646.1"/>
    </source>
</evidence>
<accession>A0A1S1HMK8</accession>
<evidence type="ECO:0000313" key="2">
    <source>
        <dbReference type="Proteomes" id="UP000179588"/>
    </source>
</evidence>
<dbReference type="Proteomes" id="UP000179588">
    <property type="component" value="Unassembled WGS sequence"/>
</dbReference>